<dbReference type="OrthoDB" id="329078at2"/>
<dbReference type="InterPro" id="IPR029377">
    <property type="entry name" value="TMEM220"/>
</dbReference>
<sequence>MVKSQVSRVKKIINYMLFGLFMVFAVLQLNDPDPILWFLIYLIVAITSLVSNYIVVPKLFIVLICLGLVVYAAMHFSLLLEWFQTDNKSELFGEMVYEKAYLEGSREFIGLSMALAALLFQVKQ</sequence>
<evidence type="ECO:0000313" key="3">
    <source>
        <dbReference type="Proteomes" id="UP000199439"/>
    </source>
</evidence>
<keyword evidence="3" id="KW-1185">Reference proteome</keyword>
<evidence type="ECO:0000313" key="2">
    <source>
        <dbReference type="EMBL" id="SFD11038.1"/>
    </source>
</evidence>
<dbReference type="AlphaFoldDB" id="A0A1I1PTW0"/>
<accession>A0A1I1PTW0</accession>
<keyword evidence="1 2" id="KW-0812">Transmembrane</keyword>
<keyword evidence="1" id="KW-0472">Membrane</keyword>
<feature type="transmembrane region" description="Helical" evidence="1">
    <location>
        <begin position="60"/>
        <end position="80"/>
    </location>
</feature>
<dbReference type="EMBL" id="FOMI01000004">
    <property type="protein sequence ID" value="SFD11038.1"/>
    <property type="molecule type" value="Genomic_DNA"/>
</dbReference>
<feature type="transmembrane region" description="Helical" evidence="1">
    <location>
        <begin position="35"/>
        <end position="55"/>
    </location>
</feature>
<organism evidence="2 3">
    <name type="scientific">Algibacter pectinivorans</name>
    <dbReference type="NCBI Taxonomy" id="870482"/>
    <lineage>
        <taxon>Bacteria</taxon>
        <taxon>Pseudomonadati</taxon>
        <taxon>Bacteroidota</taxon>
        <taxon>Flavobacteriia</taxon>
        <taxon>Flavobacteriales</taxon>
        <taxon>Flavobacteriaceae</taxon>
        <taxon>Algibacter</taxon>
    </lineage>
</organism>
<gene>
    <name evidence="2" type="ORF">SAMN04487987_10456</name>
</gene>
<reference evidence="3" key="1">
    <citation type="submission" date="2016-10" db="EMBL/GenBank/DDBJ databases">
        <authorList>
            <person name="Varghese N."/>
            <person name="Submissions S."/>
        </authorList>
    </citation>
    <scope>NUCLEOTIDE SEQUENCE [LARGE SCALE GENOMIC DNA]</scope>
    <source>
        <strain evidence="3">DSM 25730</strain>
    </source>
</reference>
<name>A0A1I1PTW0_9FLAO</name>
<dbReference type="Proteomes" id="UP000199439">
    <property type="component" value="Unassembled WGS sequence"/>
</dbReference>
<feature type="transmembrane region" description="Helical" evidence="1">
    <location>
        <begin position="12"/>
        <end position="29"/>
    </location>
</feature>
<keyword evidence="1" id="KW-1133">Transmembrane helix</keyword>
<dbReference type="STRING" id="870482.SAMN04487987_10456"/>
<protein>
    <submittedName>
        <fullName evidence="2">Transmembrane family 220, helix</fullName>
    </submittedName>
</protein>
<dbReference type="Pfam" id="PF15071">
    <property type="entry name" value="TMEM220"/>
    <property type="match status" value="1"/>
</dbReference>
<proteinExistence type="predicted"/>
<evidence type="ECO:0000256" key="1">
    <source>
        <dbReference type="SAM" id="Phobius"/>
    </source>
</evidence>
<dbReference type="RefSeq" id="WP_092851009.1">
    <property type="nucleotide sequence ID" value="NZ_FOMI01000004.1"/>
</dbReference>